<keyword evidence="1" id="KW-0880">Kelch repeat</keyword>
<gene>
    <name evidence="4" type="ORF">PXEA_LOCUS20948</name>
</gene>
<evidence type="ECO:0000256" key="2">
    <source>
        <dbReference type="ARBA" id="ARBA00022737"/>
    </source>
</evidence>
<protein>
    <recommendedName>
        <fullName evidence="3">BTB domain-containing protein</fullName>
    </recommendedName>
</protein>
<dbReference type="Pfam" id="PF00651">
    <property type="entry name" value="BTB"/>
    <property type="match status" value="1"/>
</dbReference>
<dbReference type="InterPro" id="IPR000210">
    <property type="entry name" value="BTB/POZ_dom"/>
</dbReference>
<feature type="domain" description="BTB" evidence="3">
    <location>
        <begin position="1"/>
        <end position="59"/>
    </location>
</feature>
<evidence type="ECO:0000259" key="3">
    <source>
        <dbReference type="PROSITE" id="PS50097"/>
    </source>
</evidence>
<comment type="caution">
    <text evidence="4">The sequence shown here is derived from an EMBL/GenBank/DDBJ whole genome shotgun (WGS) entry which is preliminary data.</text>
</comment>
<sequence length="59" mass="6419">MEAGDIKIPAHRNILASSSPYFHAMFTGSLEESRAPNVKLHGVDAAALMQLIDFIYSAD</sequence>
<evidence type="ECO:0000313" key="4">
    <source>
        <dbReference type="EMBL" id="VEL27508.1"/>
    </source>
</evidence>
<keyword evidence="5" id="KW-1185">Reference proteome</keyword>
<evidence type="ECO:0000313" key="5">
    <source>
        <dbReference type="Proteomes" id="UP000784294"/>
    </source>
</evidence>
<organism evidence="4 5">
    <name type="scientific">Protopolystoma xenopodis</name>
    <dbReference type="NCBI Taxonomy" id="117903"/>
    <lineage>
        <taxon>Eukaryota</taxon>
        <taxon>Metazoa</taxon>
        <taxon>Spiralia</taxon>
        <taxon>Lophotrochozoa</taxon>
        <taxon>Platyhelminthes</taxon>
        <taxon>Monogenea</taxon>
        <taxon>Polyopisthocotylea</taxon>
        <taxon>Polystomatidea</taxon>
        <taxon>Polystomatidae</taxon>
        <taxon>Protopolystoma</taxon>
    </lineage>
</organism>
<dbReference type="EMBL" id="CAAALY010087721">
    <property type="protein sequence ID" value="VEL27508.1"/>
    <property type="molecule type" value="Genomic_DNA"/>
</dbReference>
<dbReference type="Proteomes" id="UP000784294">
    <property type="component" value="Unassembled WGS sequence"/>
</dbReference>
<dbReference type="OrthoDB" id="6268961at2759"/>
<dbReference type="PANTHER" id="PTHR24412">
    <property type="entry name" value="KELCH PROTEIN"/>
    <property type="match status" value="1"/>
</dbReference>
<dbReference type="PROSITE" id="PS50097">
    <property type="entry name" value="BTB"/>
    <property type="match status" value="1"/>
</dbReference>
<dbReference type="AlphaFoldDB" id="A0A448X404"/>
<proteinExistence type="predicted"/>
<name>A0A448X404_9PLAT</name>
<evidence type="ECO:0000256" key="1">
    <source>
        <dbReference type="ARBA" id="ARBA00022441"/>
    </source>
</evidence>
<keyword evidence="2" id="KW-0677">Repeat</keyword>
<reference evidence="4" key="1">
    <citation type="submission" date="2018-11" db="EMBL/GenBank/DDBJ databases">
        <authorList>
            <consortium name="Pathogen Informatics"/>
        </authorList>
    </citation>
    <scope>NUCLEOTIDE SEQUENCE</scope>
</reference>
<dbReference type="Gene3D" id="3.30.710.10">
    <property type="entry name" value="Potassium Channel Kv1.1, Chain A"/>
    <property type="match status" value="1"/>
</dbReference>
<dbReference type="SUPFAM" id="SSF54695">
    <property type="entry name" value="POZ domain"/>
    <property type="match status" value="1"/>
</dbReference>
<dbReference type="InterPro" id="IPR011333">
    <property type="entry name" value="SKP1/BTB/POZ_sf"/>
</dbReference>
<dbReference type="PANTHER" id="PTHR24412:SF466">
    <property type="entry name" value="RING CANAL KELCH PROTEIN"/>
    <property type="match status" value="1"/>
</dbReference>
<accession>A0A448X404</accession>